<feature type="transmembrane region" description="Helical" evidence="1">
    <location>
        <begin position="189"/>
        <end position="207"/>
    </location>
</feature>
<dbReference type="SUPFAM" id="SSF48317">
    <property type="entry name" value="Acid phosphatase/Vanadium-dependent haloperoxidase"/>
    <property type="match status" value="1"/>
</dbReference>
<dbReference type="Pfam" id="PF01569">
    <property type="entry name" value="PAP2"/>
    <property type="match status" value="1"/>
</dbReference>
<gene>
    <name evidence="3" type="ORF">SAMN04488515_0724</name>
</gene>
<dbReference type="PANTHER" id="PTHR14969:SF13">
    <property type="entry name" value="AT30094P"/>
    <property type="match status" value="1"/>
</dbReference>
<sequence length="257" mass="28516">MAAMRTCGIGRKRKKRRKGYGTILETILAFDEYLLKSINSLAGRSDFLDVVVFRFAFGDHLKGGVIMMLFWLAWGLGKPADWHHRSRMLSVLVVAPLAVLVARGAANFLPYRDRPIRALDGEINSIFGPAPSLFSDFSAFPSDHAVLFAAFSLALIFVNRKVGLFALAYTCVFICLPRIYLGLHWPADILGGVIIGGVFALILYPQISRIVVRRRLGSPDVVPDYVSYPLAFIITFETATLFRGSRSIAQDVISLFV</sequence>
<feature type="transmembrane region" description="Helical" evidence="1">
    <location>
        <begin position="164"/>
        <end position="183"/>
    </location>
</feature>
<dbReference type="InterPro" id="IPR036938">
    <property type="entry name" value="PAP2/HPO_sf"/>
</dbReference>
<dbReference type="STRING" id="364200.SAMN04488515_0724"/>
<keyword evidence="4" id="KW-1185">Reference proteome</keyword>
<feature type="domain" description="Phosphatidic acid phosphatase type 2/haloperoxidase" evidence="2">
    <location>
        <begin position="90"/>
        <end position="204"/>
    </location>
</feature>
<dbReference type="PANTHER" id="PTHR14969">
    <property type="entry name" value="SPHINGOSINE-1-PHOSPHATE PHOSPHOHYDROLASE"/>
    <property type="match status" value="1"/>
</dbReference>
<feature type="transmembrane region" description="Helical" evidence="1">
    <location>
        <begin position="20"/>
        <end position="35"/>
    </location>
</feature>
<organism evidence="3 4">
    <name type="scientific">Cognatiyoonia koreensis</name>
    <dbReference type="NCBI Taxonomy" id="364200"/>
    <lineage>
        <taxon>Bacteria</taxon>
        <taxon>Pseudomonadati</taxon>
        <taxon>Pseudomonadota</taxon>
        <taxon>Alphaproteobacteria</taxon>
        <taxon>Rhodobacterales</taxon>
        <taxon>Paracoccaceae</taxon>
        <taxon>Cognatiyoonia</taxon>
    </lineage>
</organism>
<evidence type="ECO:0000256" key="1">
    <source>
        <dbReference type="SAM" id="Phobius"/>
    </source>
</evidence>
<feature type="transmembrane region" description="Helical" evidence="1">
    <location>
        <begin position="137"/>
        <end position="157"/>
    </location>
</feature>
<keyword evidence="1" id="KW-1133">Transmembrane helix</keyword>
<evidence type="ECO:0000259" key="2">
    <source>
        <dbReference type="SMART" id="SM00014"/>
    </source>
</evidence>
<dbReference type="Proteomes" id="UP000199167">
    <property type="component" value="Unassembled WGS sequence"/>
</dbReference>
<feature type="transmembrane region" description="Helical" evidence="1">
    <location>
        <begin position="88"/>
        <end position="106"/>
    </location>
</feature>
<evidence type="ECO:0000313" key="4">
    <source>
        <dbReference type="Proteomes" id="UP000199167"/>
    </source>
</evidence>
<accession>A0A1I0NN46</accession>
<name>A0A1I0NN46_9RHOB</name>
<dbReference type="InterPro" id="IPR000326">
    <property type="entry name" value="PAP2/HPO"/>
</dbReference>
<dbReference type="Gene3D" id="1.20.144.10">
    <property type="entry name" value="Phosphatidic acid phosphatase type 2/haloperoxidase"/>
    <property type="match status" value="1"/>
</dbReference>
<dbReference type="SMART" id="SM00014">
    <property type="entry name" value="acidPPc"/>
    <property type="match status" value="1"/>
</dbReference>
<protein>
    <submittedName>
        <fullName evidence="3">Undecaprenyl-diphosphatase</fullName>
    </submittedName>
</protein>
<evidence type="ECO:0000313" key="3">
    <source>
        <dbReference type="EMBL" id="SEW02880.1"/>
    </source>
</evidence>
<reference evidence="3 4" key="1">
    <citation type="submission" date="2016-10" db="EMBL/GenBank/DDBJ databases">
        <authorList>
            <person name="de Groot N.N."/>
        </authorList>
    </citation>
    <scope>NUCLEOTIDE SEQUENCE [LARGE SCALE GENOMIC DNA]</scope>
    <source>
        <strain evidence="3 4">DSM 17925</strain>
    </source>
</reference>
<feature type="transmembrane region" description="Helical" evidence="1">
    <location>
        <begin position="55"/>
        <end position="76"/>
    </location>
</feature>
<keyword evidence="1" id="KW-0472">Membrane</keyword>
<dbReference type="EMBL" id="FOIZ01000001">
    <property type="protein sequence ID" value="SEW02880.1"/>
    <property type="molecule type" value="Genomic_DNA"/>
</dbReference>
<keyword evidence="1" id="KW-0812">Transmembrane</keyword>
<proteinExistence type="predicted"/>
<dbReference type="AlphaFoldDB" id="A0A1I0NN46"/>